<keyword evidence="3" id="KW-0456">Lyase</keyword>
<evidence type="ECO:0000259" key="2">
    <source>
        <dbReference type="Pfam" id="PF00266"/>
    </source>
</evidence>
<evidence type="ECO:0000313" key="3">
    <source>
        <dbReference type="EMBL" id="SDG93739.1"/>
    </source>
</evidence>
<evidence type="ECO:0000256" key="1">
    <source>
        <dbReference type="ARBA" id="ARBA00022898"/>
    </source>
</evidence>
<dbReference type="Proteomes" id="UP000199296">
    <property type="component" value="Unassembled WGS sequence"/>
</dbReference>
<gene>
    <name evidence="3" type="ORF">SAMN04488027_11193</name>
</gene>
<sequence>MKNQNHLFSLPQNLHYLNGAYMSPNLKSVEKAGMEGVLRKSDPTSIKESDFFEPALEIKSLFGKLINSPASQNALIPSASYGLINALRNVPFRSGQHGIMVSEEFPSDHLALRKICQDHKADLRVIPPPVFIKGRTLTWTEDIIESITEETAVVVMSSIHWMQGLKFDLKAIGEKCRSTHTYFIVDGTQSVGALPMDVQEFNIDALICASYKWLLGPYSSGLAYYSEKFNQGEPVEYSWMTRKDSHDFDKLTSYPEDYGSGAMRYNVGEFSNFIALPMLKAGLEQILKWKVENIQSYCFELLEPLRAFQKRKGLEMEDEVNMSSHLYGLFLPESLLTPKLKDDFKTHNIHVSIRGNFIRVSPHVYNTAHDIDAFIKVLDRHV</sequence>
<dbReference type="OrthoDB" id="513408at2"/>
<reference evidence="3 4" key="1">
    <citation type="submission" date="2016-10" db="EMBL/GenBank/DDBJ databases">
        <authorList>
            <person name="de Groot N.N."/>
        </authorList>
    </citation>
    <scope>NUCLEOTIDE SEQUENCE [LARGE SCALE GENOMIC DNA]</scope>
    <source>
        <strain evidence="3 4">DSM 19803</strain>
    </source>
</reference>
<dbReference type="RefSeq" id="WP_093368722.1">
    <property type="nucleotide sequence ID" value="NZ_FNCW01000011.1"/>
</dbReference>
<protein>
    <submittedName>
        <fullName evidence="3">Selenocysteine lyase/Cysteine desulfurase</fullName>
    </submittedName>
</protein>
<organism evidence="3 4">
    <name type="scientific">Psychroflexus sediminis</name>
    <dbReference type="NCBI Taxonomy" id="470826"/>
    <lineage>
        <taxon>Bacteria</taxon>
        <taxon>Pseudomonadati</taxon>
        <taxon>Bacteroidota</taxon>
        <taxon>Flavobacteriia</taxon>
        <taxon>Flavobacteriales</taxon>
        <taxon>Flavobacteriaceae</taxon>
        <taxon>Psychroflexus</taxon>
    </lineage>
</organism>
<keyword evidence="1" id="KW-0663">Pyridoxal phosphate</keyword>
<keyword evidence="4" id="KW-1185">Reference proteome</keyword>
<dbReference type="PANTHER" id="PTHR43586:SF15">
    <property type="entry name" value="BLR3095 PROTEIN"/>
    <property type="match status" value="1"/>
</dbReference>
<dbReference type="InterPro" id="IPR015422">
    <property type="entry name" value="PyrdxlP-dep_Trfase_small"/>
</dbReference>
<evidence type="ECO:0000313" key="4">
    <source>
        <dbReference type="Proteomes" id="UP000199296"/>
    </source>
</evidence>
<dbReference type="PANTHER" id="PTHR43586">
    <property type="entry name" value="CYSTEINE DESULFURASE"/>
    <property type="match status" value="1"/>
</dbReference>
<dbReference type="Gene3D" id="3.90.1150.10">
    <property type="entry name" value="Aspartate Aminotransferase, domain 1"/>
    <property type="match status" value="1"/>
</dbReference>
<dbReference type="InterPro" id="IPR015424">
    <property type="entry name" value="PyrdxlP-dep_Trfase"/>
</dbReference>
<dbReference type="GO" id="GO:0016829">
    <property type="term" value="F:lyase activity"/>
    <property type="evidence" value="ECO:0007669"/>
    <property type="project" value="UniProtKB-KW"/>
</dbReference>
<dbReference type="EMBL" id="FNCW01000011">
    <property type="protein sequence ID" value="SDG93739.1"/>
    <property type="molecule type" value="Genomic_DNA"/>
</dbReference>
<name>A0A1G7YBS1_9FLAO</name>
<proteinExistence type="predicted"/>
<dbReference type="InterPro" id="IPR000192">
    <property type="entry name" value="Aminotrans_V_dom"/>
</dbReference>
<dbReference type="AlphaFoldDB" id="A0A1G7YBS1"/>
<dbReference type="STRING" id="470826.SAMN04488027_11193"/>
<dbReference type="SUPFAM" id="SSF53383">
    <property type="entry name" value="PLP-dependent transferases"/>
    <property type="match status" value="1"/>
</dbReference>
<accession>A0A1G7YBS1</accession>
<feature type="domain" description="Aminotransferase class V" evidence="2">
    <location>
        <begin position="84"/>
        <end position="242"/>
    </location>
</feature>
<dbReference type="Pfam" id="PF00266">
    <property type="entry name" value="Aminotran_5"/>
    <property type="match status" value="1"/>
</dbReference>
<dbReference type="Gene3D" id="3.40.640.10">
    <property type="entry name" value="Type I PLP-dependent aspartate aminotransferase-like (Major domain)"/>
    <property type="match status" value="1"/>
</dbReference>
<dbReference type="InterPro" id="IPR015421">
    <property type="entry name" value="PyrdxlP-dep_Trfase_major"/>
</dbReference>